<evidence type="ECO:0000313" key="1">
    <source>
        <dbReference type="EMBL" id="GMR42081.1"/>
    </source>
</evidence>
<keyword evidence="2" id="KW-1185">Reference proteome</keyword>
<comment type="caution">
    <text evidence="1">The sequence shown here is derived from an EMBL/GenBank/DDBJ whole genome shotgun (WGS) entry which is preliminary data.</text>
</comment>
<dbReference type="EMBL" id="BTRK01000003">
    <property type="protein sequence ID" value="GMR42081.1"/>
    <property type="molecule type" value="Genomic_DNA"/>
</dbReference>
<dbReference type="AlphaFoldDB" id="A0AAN5CGS9"/>
<evidence type="ECO:0000313" key="2">
    <source>
        <dbReference type="Proteomes" id="UP001328107"/>
    </source>
</evidence>
<reference evidence="2" key="1">
    <citation type="submission" date="2022-10" db="EMBL/GenBank/DDBJ databases">
        <title>Genome assembly of Pristionchus species.</title>
        <authorList>
            <person name="Yoshida K."/>
            <person name="Sommer R.J."/>
        </authorList>
    </citation>
    <scope>NUCLEOTIDE SEQUENCE [LARGE SCALE GENOMIC DNA]</scope>
    <source>
        <strain evidence="2">RS5460</strain>
    </source>
</reference>
<dbReference type="Proteomes" id="UP001328107">
    <property type="component" value="Unassembled WGS sequence"/>
</dbReference>
<name>A0AAN5CGS9_9BILA</name>
<protein>
    <submittedName>
        <fullName evidence="1">Uncharacterized protein</fullName>
    </submittedName>
</protein>
<sequence length="165" mass="19743">MGSLPREAIIIQLPQMEGRISDEKVFKFLTSFYNLYSSFHEYRFDLNSLTALERQCLSDYSAPSLINVYRRLRSRRNLQFFKHIPFEREILSALVFLRLNFVPLCYQINEDPWHPLLKWIEKSMEVEQVMKSVIHHHYATGVYQDSLISEGPNNHSWWSKRIMND</sequence>
<proteinExistence type="predicted"/>
<feature type="non-terminal residue" evidence="1">
    <location>
        <position position="165"/>
    </location>
</feature>
<organism evidence="1 2">
    <name type="scientific">Pristionchus mayeri</name>
    <dbReference type="NCBI Taxonomy" id="1317129"/>
    <lineage>
        <taxon>Eukaryota</taxon>
        <taxon>Metazoa</taxon>
        <taxon>Ecdysozoa</taxon>
        <taxon>Nematoda</taxon>
        <taxon>Chromadorea</taxon>
        <taxon>Rhabditida</taxon>
        <taxon>Rhabditina</taxon>
        <taxon>Diplogasteromorpha</taxon>
        <taxon>Diplogasteroidea</taxon>
        <taxon>Neodiplogasteridae</taxon>
        <taxon>Pristionchus</taxon>
    </lineage>
</organism>
<accession>A0AAN5CGS9</accession>
<gene>
    <name evidence="1" type="ORF">PMAYCL1PPCAC_12276</name>
</gene>